<proteinExistence type="inferred from homology"/>
<keyword evidence="1" id="KW-0949">S-adenosyl-L-methionine</keyword>
<keyword evidence="6" id="KW-1185">Reference proteome</keyword>
<feature type="domain" description="S-adenosyl-l-methionine hydroxide adenosyltransferase N-terminal" evidence="3">
    <location>
        <begin position="7"/>
        <end position="151"/>
    </location>
</feature>
<dbReference type="RefSeq" id="WP_239675540.1">
    <property type="nucleotide sequence ID" value="NZ_CP070499.1"/>
</dbReference>
<dbReference type="SUPFAM" id="SSF102522">
    <property type="entry name" value="Bacterial fluorinating enzyme, N-terminal domain"/>
    <property type="match status" value="1"/>
</dbReference>
<evidence type="ECO:0000259" key="3">
    <source>
        <dbReference type="Pfam" id="PF01887"/>
    </source>
</evidence>
<evidence type="ECO:0000256" key="1">
    <source>
        <dbReference type="ARBA" id="ARBA00022691"/>
    </source>
</evidence>
<evidence type="ECO:0000313" key="6">
    <source>
        <dbReference type="Proteomes" id="UP000662857"/>
    </source>
</evidence>
<dbReference type="Proteomes" id="UP000662857">
    <property type="component" value="Chromosome"/>
</dbReference>
<accession>A0A895YB37</accession>
<dbReference type="Pfam" id="PF20257">
    <property type="entry name" value="SAM_HAT_C"/>
    <property type="match status" value="1"/>
</dbReference>
<dbReference type="Gene3D" id="3.40.50.10790">
    <property type="entry name" value="S-adenosyl-l-methionine hydroxide adenosyltransferase, N-terminal"/>
    <property type="match status" value="1"/>
</dbReference>
<evidence type="ECO:0000256" key="2">
    <source>
        <dbReference type="ARBA" id="ARBA00024035"/>
    </source>
</evidence>
<reference evidence="5" key="1">
    <citation type="submission" date="2021-02" db="EMBL/GenBank/DDBJ databases">
        <title>Natrosporangium hydrolyticum gen. nov., sp. nov, a haloalkaliphilic actinobacterium from a soda solonchak soil.</title>
        <authorList>
            <person name="Sorokin D.Y."/>
            <person name="Khijniak T.V."/>
            <person name="Zakharycheva A.P."/>
            <person name="Boueva O.V."/>
            <person name="Ariskina E.V."/>
            <person name="Hahnke R.L."/>
            <person name="Bunk B."/>
            <person name="Sproer C."/>
            <person name="Schumann P."/>
            <person name="Evtushenko L.I."/>
            <person name="Kublanov I.V."/>
        </authorList>
    </citation>
    <scope>NUCLEOTIDE SEQUENCE</scope>
    <source>
        <strain evidence="5">DSM 106523</strain>
    </source>
</reference>
<feature type="domain" description="S-adenosyl-l-methionine hydroxide adenosyltransferase C-terminal" evidence="4">
    <location>
        <begin position="199"/>
        <end position="275"/>
    </location>
</feature>
<protein>
    <submittedName>
        <fullName evidence="5">SAM-dependent chlorinase/fluorinase</fullName>
    </submittedName>
</protein>
<gene>
    <name evidence="5" type="ORF">JQS43_17835</name>
</gene>
<dbReference type="InterPro" id="IPR023228">
    <property type="entry name" value="SAM_OH_AdoTrfase_N_sf"/>
</dbReference>
<dbReference type="Gene3D" id="2.40.30.90">
    <property type="entry name" value="Bacterial fluorinating enzyme like"/>
    <property type="match status" value="1"/>
</dbReference>
<dbReference type="PIRSF" id="PIRSF006779">
    <property type="entry name" value="UCP006779"/>
    <property type="match status" value="1"/>
</dbReference>
<dbReference type="InterPro" id="IPR023227">
    <property type="entry name" value="SAM_OH_AdoTrfase_C_sf"/>
</dbReference>
<dbReference type="PANTHER" id="PTHR35092:SF1">
    <property type="entry name" value="CHLORINASE MJ1651"/>
    <property type="match status" value="1"/>
</dbReference>
<dbReference type="InterPro" id="IPR002747">
    <property type="entry name" value="SAM_OH_AdoTrfase"/>
</dbReference>
<dbReference type="InterPro" id="IPR046470">
    <property type="entry name" value="SAM_HAT_C"/>
</dbReference>
<evidence type="ECO:0000313" key="5">
    <source>
        <dbReference type="EMBL" id="QSB13452.1"/>
    </source>
</evidence>
<dbReference type="Pfam" id="PF01887">
    <property type="entry name" value="SAM_HAT_N"/>
    <property type="match status" value="1"/>
</dbReference>
<evidence type="ECO:0000259" key="4">
    <source>
        <dbReference type="Pfam" id="PF20257"/>
    </source>
</evidence>
<dbReference type="AlphaFoldDB" id="A0A895YB37"/>
<dbReference type="EMBL" id="CP070499">
    <property type="protein sequence ID" value="QSB13452.1"/>
    <property type="molecule type" value="Genomic_DNA"/>
</dbReference>
<dbReference type="SUPFAM" id="SSF101852">
    <property type="entry name" value="Bacterial fluorinating enzyme, C-terminal domain"/>
    <property type="match status" value="1"/>
</dbReference>
<dbReference type="KEGG" id="nhy:JQS43_17835"/>
<organism evidence="5 6">
    <name type="scientific">Natronosporangium hydrolyticum</name>
    <dbReference type="NCBI Taxonomy" id="2811111"/>
    <lineage>
        <taxon>Bacteria</taxon>
        <taxon>Bacillati</taxon>
        <taxon>Actinomycetota</taxon>
        <taxon>Actinomycetes</taxon>
        <taxon>Micromonosporales</taxon>
        <taxon>Micromonosporaceae</taxon>
        <taxon>Natronosporangium</taxon>
    </lineage>
</organism>
<sequence>MPGFGWISFTTDYGLADGFVGACHGVIARLAPHVRVIDVTHQVPAGDVRHGALVLAQTLPYLPAAVHVAVVDPGVGTARRPVALVTPGGVLVGPDNGLLPWAGDALGGVTTAVVLTNPRWFADSVSHTFHGRDIFAPVAAELATATALAGVGPVAGGATVPVTEVAAVLSEAGAPVDPAELVRLPEPVVRDGEGWLEAEVLGVDHFGNVQLAAPGARLAALPQRLRVGEHPAVRGETFGDVPEGELVVLVDSAGQVAVAAHRGRAAELLSVTAGALLRIDSHR</sequence>
<dbReference type="PANTHER" id="PTHR35092">
    <property type="entry name" value="CHLORINASE MJ1651"/>
    <property type="match status" value="1"/>
</dbReference>
<name>A0A895YB37_9ACTN</name>
<comment type="similarity">
    <text evidence="2">Belongs to the SAM hydrolase / SAM-dependent halogenase family.</text>
</comment>
<dbReference type="InterPro" id="IPR046469">
    <property type="entry name" value="SAM_HAT_N"/>
</dbReference>